<name>A4S7V2_OSTLU</name>
<evidence type="ECO:0000256" key="2">
    <source>
        <dbReference type="ARBA" id="ARBA00004647"/>
    </source>
</evidence>
<dbReference type="PANTHER" id="PTHR16052:SF0">
    <property type="entry name" value="TBCC DOMAIN-CONTAINING PROTEIN 1"/>
    <property type="match status" value="1"/>
</dbReference>
<dbReference type="HOGENOM" id="CLU_512314_0_0_1"/>
<keyword evidence="6" id="KW-0206">Cytoskeleton</keyword>
<dbReference type="GO" id="GO:0000922">
    <property type="term" value="C:spindle pole"/>
    <property type="evidence" value="ECO:0007669"/>
    <property type="project" value="UniProtKB-SubCell"/>
</dbReference>
<dbReference type="InterPro" id="IPR006599">
    <property type="entry name" value="CARP_motif"/>
</dbReference>
<dbReference type="Gramene" id="ABO99632">
    <property type="protein sequence ID" value="ABO99632"/>
    <property type="gene ID" value="OSTLU_27627"/>
</dbReference>
<comment type="subcellular location">
    <subcellularLocation>
        <location evidence="1">Cytoplasm</location>
        <location evidence="1">Cytoskeleton</location>
        <location evidence="1">Microtubule organizing center</location>
        <location evidence="1">Centrosome</location>
    </subcellularLocation>
    <subcellularLocation>
        <location evidence="2">Cytoplasm</location>
        <location evidence="2">Cytoskeleton</location>
        <location evidence="2">Spindle pole</location>
    </subcellularLocation>
</comment>
<proteinExistence type="inferred from homology"/>
<feature type="region of interest" description="Disordered" evidence="7">
    <location>
        <begin position="26"/>
        <end position="73"/>
    </location>
</feature>
<dbReference type="PANTHER" id="PTHR16052">
    <property type="entry name" value="TBCC DOMAIN-CONTAINING PROTEIN 1"/>
    <property type="match status" value="1"/>
</dbReference>
<sequence>MLYLAAACYATARGGGATALRDEARRCADEDASEGNEWVGREVSARSSPSRSPSKRAMLRRANGAGSPARGDRFVVDDEDREDAAFGSFVLLNWDAFADACRSDRGEGEGERGSATTLTREEVACLDYVFETRDENGERSSLADCAMASGEDAIESAHLREWVARNMSADATSMASASAKASGSAVAAVAEMAANVSESDVARPGSKTTVTVDGAYKTTVVRRQGCDVTRTASGNAAGCRTSPRDLATFGSPRYVSGGTPCAKITDCAESIIYLLEPYHYVSIVGCVDCVIVVGAVARSLRVEGCERVTLMCAAKRVTVRSCFDCNFHLGVLTQPLFVGDNRKCVLAPYNTFYEHLGEHLIEARLRPEACTAWDRPVVLGVDVTIQDGSSSPSAPDVVRISSGITLMPPDAFTLFIVPFREYVADVVADAPPTPSSVAATTQANPFDVPANYVTALESKMQLICDVRARVRDSSLPETKRGELQAAIQSHFKAWLQQSGKSREIFDLSAIEREEMRAAGGEMRAAGATAATA</sequence>
<evidence type="ECO:0000256" key="3">
    <source>
        <dbReference type="ARBA" id="ARBA00008848"/>
    </source>
</evidence>
<evidence type="ECO:0000256" key="7">
    <source>
        <dbReference type="SAM" id="MobiDB-lite"/>
    </source>
</evidence>
<dbReference type="Proteomes" id="UP000001568">
    <property type="component" value="Chromosome 14"/>
</dbReference>
<evidence type="ECO:0000256" key="1">
    <source>
        <dbReference type="ARBA" id="ARBA00004300"/>
    </source>
</evidence>
<dbReference type="SMART" id="SM00673">
    <property type="entry name" value="CARP"/>
    <property type="match status" value="2"/>
</dbReference>
<feature type="domain" description="C-CAP/cofactor C-like" evidence="8">
    <location>
        <begin position="243"/>
        <end position="373"/>
    </location>
</feature>
<dbReference type="OrthoDB" id="427777at2759"/>
<evidence type="ECO:0000256" key="6">
    <source>
        <dbReference type="ARBA" id="ARBA00023212"/>
    </source>
</evidence>
<evidence type="ECO:0000256" key="5">
    <source>
        <dbReference type="ARBA" id="ARBA00022490"/>
    </source>
</evidence>
<evidence type="ECO:0000313" key="10">
    <source>
        <dbReference type="Proteomes" id="UP000001568"/>
    </source>
</evidence>
<accession>A4S7V2</accession>
<gene>
    <name evidence="9" type="ORF">OSTLU_27627</name>
</gene>
<dbReference type="InterPro" id="IPR039589">
    <property type="entry name" value="TBCC1"/>
</dbReference>
<dbReference type="eggNOG" id="KOG4416">
    <property type="taxonomic scope" value="Eukaryota"/>
</dbReference>
<keyword evidence="5" id="KW-0963">Cytoplasm</keyword>
<evidence type="ECO:0000256" key="4">
    <source>
        <dbReference type="ARBA" id="ARBA00017559"/>
    </source>
</evidence>
<reference evidence="9 10" key="1">
    <citation type="journal article" date="2007" name="Proc. Natl. Acad. Sci. U.S.A.">
        <title>The tiny eukaryote Ostreococcus provides genomic insights into the paradox of plankton speciation.</title>
        <authorList>
            <person name="Palenik B."/>
            <person name="Grimwood J."/>
            <person name="Aerts A."/>
            <person name="Rouze P."/>
            <person name="Salamov A."/>
            <person name="Putnam N."/>
            <person name="Dupont C."/>
            <person name="Jorgensen R."/>
            <person name="Derelle E."/>
            <person name="Rombauts S."/>
            <person name="Zhou K."/>
            <person name="Otillar R."/>
            <person name="Merchant S.S."/>
            <person name="Podell S."/>
            <person name="Gaasterland T."/>
            <person name="Napoli C."/>
            <person name="Gendler K."/>
            <person name="Manuell A."/>
            <person name="Tai V."/>
            <person name="Vallon O."/>
            <person name="Piganeau G."/>
            <person name="Jancek S."/>
            <person name="Heijde M."/>
            <person name="Jabbari K."/>
            <person name="Bowler C."/>
            <person name="Lohr M."/>
            <person name="Robbens S."/>
            <person name="Werner G."/>
            <person name="Dubchak I."/>
            <person name="Pazour G.J."/>
            <person name="Ren Q."/>
            <person name="Paulsen I."/>
            <person name="Delwiche C."/>
            <person name="Schmutz J."/>
            <person name="Rokhsar D."/>
            <person name="Van de Peer Y."/>
            <person name="Moreau H."/>
            <person name="Grigoriev I.V."/>
        </authorList>
    </citation>
    <scope>NUCLEOTIDE SEQUENCE [LARGE SCALE GENOMIC DNA]</scope>
    <source>
        <strain evidence="9 10">CCE9901</strain>
    </source>
</reference>
<evidence type="ECO:0000313" key="9">
    <source>
        <dbReference type="EMBL" id="ABO99632.1"/>
    </source>
</evidence>
<dbReference type="InterPro" id="IPR012945">
    <property type="entry name" value="Tubulin-bd_cofactor_C_dom"/>
</dbReference>
<dbReference type="KEGG" id="olu:OSTLU_27627"/>
<protein>
    <recommendedName>
        <fullName evidence="4">TBCC domain-containing protein 1</fullName>
    </recommendedName>
</protein>
<dbReference type="Pfam" id="PF07986">
    <property type="entry name" value="TBCC"/>
    <property type="match status" value="1"/>
</dbReference>
<dbReference type="RefSeq" id="XP_001421339.1">
    <property type="nucleotide sequence ID" value="XM_001421302.1"/>
</dbReference>
<dbReference type="GeneID" id="5005235"/>
<dbReference type="PROSITE" id="PS51329">
    <property type="entry name" value="C_CAP_COFACTOR_C"/>
    <property type="match status" value="1"/>
</dbReference>
<dbReference type="InterPro" id="IPR017901">
    <property type="entry name" value="C-CAP_CF_C-like"/>
</dbReference>
<dbReference type="AlphaFoldDB" id="A4S7V2"/>
<organism evidence="9 10">
    <name type="scientific">Ostreococcus lucimarinus (strain CCE9901)</name>
    <dbReference type="NCBI Taxonomy" id="436017"/>
    <lineage>
        <taxon>Eukaryota</taxon>
        <taxon>Viridiplantae</taxon>
        <taxon>Chlorophyta</taxon>
        <taxon>Mamiellophyceae</taxon>
        <taxon>Mamiellales</taxon>
        <taxon>Bathycoccaceae</taxon>
        <taxon>Ostreococcus</taxon>
    </lineage>
</organism>
<evidence type="ECO:0000259" key="8">
    <source>
        <dbReference type="PROSITE" id="PS51329"/>
    </source>
</evidence>
<dbReference type="STRING" id="436017.A4S7V2"/>
<dbReference type="EMBL" id="CP000594">
    <property type="protein sequence ID" value="ABO99632.1"/>
    <property type="molecule type" value="Genomic_DNA"/>
</dbReference>
<dbReference type="Gene3D" id="2.160.20.70">
    <property type="match status" value="1"/>
</dbReference>
<dbReference type="InterPro" id="IPR016098">
    <property type="entry name" value="CAP/MinC_C"/>
</dbReference>
<keyword evidence="10" id="KW-1185">Reference proteome</keyword>
<comment type="similarity">
    <text evidence="3">Belongs to the TBCC family.</text>
</comment>